<evidence type="ECO:0000256" key="5">
    <source>
        <dbReference type="SAM" id="SignalP"/>
    </source>
</evidence>
<dbReference type="InterPro" id="IPR036188">
    <property type="entry name" value="FAD/NAD-bd_sf"/>
</dbReference>
<evidence type="ECO:0000313" key="7">
    <source>
        <dbReference type="EMBL" id="KIM77435.1"/>
    </source>
</evidence>
<keyword evidence="4" id="KW-0274">FAD</keyword>
<dbReference type="SUPFAM" id="SSF54373">
    <property type="entry name" value="FAD-linked reductases, C-terminal domain"/>
    <property type="match status" value="1"/>
</dbReference>
<dbReference type="EMBL" id="KN833025">
    <property type="protein sequence ID" value="KIM77435.1"/>
    <property type="molecule type" value="Genomic_DNA"/>
</dbReference>
<feature type="binding site" evidence="3">
    <location>
        <begin position="66"/>
        <end position="67"/>
    </location>
    <ligand>
        <name>FAD</name>
        <dbReference type="ChEBI" id="CHEBI:57692"/>
    </ligand>
</feature>
<dbReference type="GO" id="GO:0016491">
    <property type="term" value="F:oxidoreductase activity"/>
    <property type="evidence" value="ECO:0007669"/>
    <property type="project" value="UniProtKB-KW"/>
</dbReference>
<dbReference type="STRING" id="765440.A0A0C3EY41"/>
<dbReference type="Pfam" id="PF01593">
    <property type="entry name" value="Amino_oxidase"/>
    <property type="match status" value="1"/>
</dbReference>
<reference evidence="7 8" key="1">
    <citation type="submission" date="2014-04" db="EMBL/GenBank/DDBJ databases">
        <authorList>
            <consortium name="DOE Joint Genome Institute"/>
            <person name="Kuo A."/>
            <person name="Tarkka M."/>
            <person name="Buscot F."/>
            <person name="Kohler A."/>
            <person name="Nagy L.G."/>
            <person name="Floudas D."/>
            <person name="Copeland A."/>
            <person name="Barry K.W."/>
            <person name="Cichocki N."/>
            <person name="Veneault-Fourrey C."/>
            <person name="LaButti K."/>
            <person name="Lindquist E.A."/>
            <person name="Lipzen A."/>
            <person name="Lundell T."/>
            <person name="Morin E."/>
            <person name="Murat C."/>
            <person name="Sun H."/>
            <person name="Tunlid A."/>
            <person name="Henrissat B."/>
            <person name="Grigoriev I.V."/>
            <person name="Hibbett D.S."/>
            <person name="Martin F."/>
            <person name="Nordberg H.P."/>
            <person name="Cantor M.N."/>
            <person name="Hua S.X."/>
        </authorList>
    </citation>
    <scope>NUCLEOTIDE SEQUENCE [LARGE SCALE GENOMIC DNA]</scope>
    <source>
        <strain evidence="7 8">F 1598</strain>
    </source>
</reference>
<keyword evidence="8" id="KW-1185">Reference proteome</keyword>
<sequence>MVSTSLLRFLALLVLSSLASGRSTPRKSDDWTEKDQKILILGGGVAGVIAARTLHDHGHDNFVIIEARGELGGRMMSRTFGTAENKYTIELGANWVQGTQVGNGPKNPILALAEKHKVKTIFVRIMSTVPTYDHTGFIDYLDVFNSAVDNYTSLTVAAGPRVIKRQVDTTSRTGYSLIGSKPKNRYAQVSEYYQFDWEYAQTPEQTSWIASSWAENFTFVPDAGGFSEDNLFAIDQRGFKALIQDEAKEFLKPDQLVLNQTIKDIAYSASGVKVTTTDGTEMSADYALCTFSVGVLQNDDVVFNPPLPDWKQEAIQSMTMATYTKIFLQFPRNFWFHTQFALYADSERGRYPVWQGLDIEGFFPESGILFVTVTGDYSERIEALPDSQVQSEVMGVLRSMFPNVTVPDPEAFYFPRWFTNPLYRGSYSNWPASFYSDHHENLRATVDQRLWFAGEATSMKWFGFLHGAYYEGVDVAKAMVKCIQAGGCVGLAHVNEVTNGRPYKI</sequence>
<keyword evidence="5" id="KW-0732">Signal</keyword>
<dbReference type="GO" id="GO:0006598">
    <property type="term" value="P:polyamine catabolic process"/>
    <property type="evidence" value="ECO:0007669"/>
    <property type="project" value="TreeGrafter"/>
</dbReference>
<proteinExistence type="inferred from homology"/>
<dbReference type="HOGENOM" id="CLU_004498_6_1_1"/>
<keyword evidence="2 4" id="KW-0560">Oxidoreductase</keyword>
<organism evidence="7 8">
    <name type="scientific">Piloderma croceum (strain F 1598)</name>
    <dbReference type="NCBI Taxonomy" id="765440"/>
    <lineage>
        <taxon>Eukaryota</taxon>
        <taxon>Fungi</taxon>
        <taxon>Dikarya</taxon>
        <taxon>Basidiomycota</taxon>
        <taxon>Agaricomycotina</taxon>
        <taxon>Agaricomycetes</taxon>
        <taxon>Agaricomycetidae</taxon>
        <taxon>Atheliales</taxon>
        <taxon>Atheliaceae</taxon>
        <taxon>Piloderma</taxon>
    </lineage>
</organism>
<keyword evidence="4" id="KW-0285">Flavoprotein</keyword>
<evidence type="ECO:0000256" key="2">
    <source>
        <dbReference type="ARBA" id="ARBA00023002"/>
    </source>
</evidence>
<dbReference type="AlphaFoldDB" id="A0A0C3EY41"/>
<dbReference type="PANTHER" id="PTHR10742:SF313">
    <property type="entry name" value="AMINE OXIDASE"/>
    <property type="match status" value="1"/>
</dbReference>
<dbReference type="Gene3D" id="3.50.50.60">
    <property type="entry name" value="FAD/NAD(P)-binding domain"/>
    <property type="match status" value="1"/>
</dbReference>
<evidence type="ECO:0000256" key="3">
    <source>
        <dbReference type="PIRSR" id="PIRSR601613-1"/>
    </source>
</evidence>
<dbReference type="InterPro" id="IPR050281">
    <property type="entry name" value="Flavin_monoamine_oxidase"/>
</dbReference>
<evidence type="ECO:0000259" key="6">
    <source>
        <dbReference type="Pfam" id="PF01593"/>
    </source>
</evidence>
<dbReference type="PANTHER" id="PTHR10742">
    <property type="entry name" value="FLAVIN MONOAMINE OXIDASE"/>
    <property type="match status" value="1"/>
</dbReference>
<dbReference type="Gene3D" id="3.90.660.10">
    <property type="match status" value="1"/>
</dbReference>
<dbReference type="OrthoDB" id="5046242at2759"/>
<feature type="signal peptide" evidence="5">
    <location>
        <begin position="1"/>
        <end position="21"/>
    </location>
</feature>
<protein>
    <recommendedName>
        <fullName evidence="4">Amine oxidase</fullName>
        <ecNumber evidence="4">1.4.3.-</ecNumber>
    </recommendedName>
</protein>
<dbReference type="InterPro" id="IPR002937">
    <property type="entry name" value="Amino_oxidase"/>
</dbReference>
<reference evidence="8" key="2">
    <citation type="submission" date="2015-01" db="EMBL/GenBank/DDBJ databases">
        <title>Evolutionary Origins and Diversification of the Mycorrhizal Mutualists.</title>
        <authorList>
            <consortium name="DOE Joint Genome Institute"/>
            <consortium name="Mycorrhizal Genomics Consortium"/>
            <person name="Kohler A."/>
            <person name="Kuo A."/>
            <person name="Nagy L.G."/>
            <person name="Floudas D."/>
            <person name="Copeland A."/>
            <person name="Barry K.W."/>
            <person name="Cichocki N."/>
            <person name="Veneault-Fourrey C."/>
            <person name="LaButti K."/>
            <person name="Lindquist E.A."/>
            <person name="Lipzen A."/>
            <person name="Lundell T."/>
            <person name="Morin E."/>
            <person name="Murat C."/>
            <person name="Riley R."/>
            <person name="Ohm R."/>
            <person name="Sun H."/>
            <person name="Tunlid A."/>
            <person name="Henrissat B."/>
            <person name="Grigoriev I.V."/>
            <person name="Hibbett D.S."/>
            <person name="Martin F."/>
        </authorList>
    </citation>
    <scope>NUCLEOTIDE SEQUENCE [LARGE SCALE GENOMIC DNA]</scope>
    <source>
        <strain evidence="8">F 1598</strain>
    </source>
</reference>
<comment type="cofactor">
    <cofactor evidence="1 4">
        <name>FAD</name>
        <dbReference type="ChEBI" id="CHEBI:57692"/>
    </cofactor>
</comment>
<dbReference type="InterPro" id="IPR001613">
    <property type="entry name" value="Flavin_amine_oxidase"/>
</dbReference>
<dbReference type="PRINTS" id="PR00757">
    <property type="entry name" value="AMINEOXDASEF"/>
</dbReference>
<accession>A0A0C3EY41</accession>
<evidence type="ECO:0000313" key="8">
    <source>
        <dbReference type="Proteomes" id="UP000054166"/>
    </source>
</evidence>
<feature type="chain" id="PRO_5002177177" description="Amine oxidase" evidence="5">
    <location>
        <begin position="22"/>
        <end position="505"/>
    </location>
</feature>
<evidence type="ECO:0000256" key="4">
    <source>
        <dbReference type="RuleBase" id="RU362067"/>
    </source>
</evidence>
<dbReference type="EC" id="1.4.3.-" evidence="4"/>
<name>A0A0C3EY41_PILCF</name>
<dbReference type="SUPFAM" id="SSF51905">
    <property type="entry name" value="FAD/NAD(P)-binding domain"/>
    <property type="match status" value="1"/>
</dbReference>
<comment type="similarity">
    <text evidence="4">Belongs to the flavin monoamine oxidase family.</text>
</comment>
<feature type="domain" description="Amine oxidase" evidence="6">
    <location>
        <begin position="45"/>
        <end position="479"/>
    </location>
</feature>
<dbReference type="Proteomes" id="UP000054166">
    <property type="component" value="Unassembled WGS sequence"/>
</dbReference>
<dbReference type="InParanoid" id="A0A0C3EY41"/>
<evidence type="ECO:0000256" key="1">
    <source>
        <dbReference type="ARBA" id="ARBA00001974"/>
    </source>
</evidence>
<gene>
    <name evidence="7" type="ORF">PILCRDRAFT_76792</name>
</gene>